<dbReference type="AlphaFoldDB" id="A0A9X7V573"/>
<dbReference type="Proteomes" id="UP000595933">
    <property type="component" value="Chromosome"/>
</dbReference>
<dbReference type="PANTHER" id="PTHR43581">
    <property type="entry name" value="ATP/GTP PHOSPHATASE"/>
    <property type="match status" value="1"/>
</dbReference>
<dbReference type="InterPro" id="IPR041685">
    <property type="entry name" value="AAA_GajA/Old/RecF-like"/>
</dbReference>
<dbReference type="InterPro" id="IPR022532">
    <property type="entry name" value="DUF3696"/>
</dbReference>
<dbReference type="EMBL" id="CP067013">
    <property type="protein sequence ID" value="QQN52247.1"/>
    <property type="molecule type" value="Genomic_DNA"/>
</dbReference>
<dbReference type="PIRSF" id="PIRSF034888">
    <property type="entry name" value="P-loop_UCP034888"/>
    <property type="match status" value="1"/>
</dbReference>
<gene>
    <name evidence="3" type="ORF">I6H70_07395</name>
</gene>
<dbReference type="Pfam" id="PF13175">
    <property type="entry name" value="AAA_15"/>
    <property type="match status" value="1"/>
</dbReference>
<evidence type="ECO:0000313" key="3">
    <source>
        <dbReference type="EMBL" id="QQN52247.1"/>
    </source>
</evidence>
<feature type="domain" description="Endonuclease GajA/Old nuclease/RecF-like AAA" evidence="2">
    <location>
        <begin position="285"/>
        <end position="388"/>
    </location>
</feature>
<protein>
    <submittedName>
        <fullName evidence="3">DUF3696 domain-containing protein</fullName>
    </submittedName>
</protein>
<evidence type="ECO:0000259" key="1">
    <source>
        <dbReference type="Pfam" id="PF12476"/>
    </source>
</evidence>
<dbReference type="InterPro" id="IPR014592">
    <property type="entry name" value="P-loop_UCP034888"/>
</dbReference>
<organism evidence="3 4">
    <name type="scientific">Stutzerimonas balearica</name>
    <dbReference type="NCBI Taxonomy" id="74829"/>
    <lineage>
        <taxon>Bacteria</taxon>
        <taxon>Pseudomonadati</taxon>
        <taxon>Pseudomonadota</taxon>
        <taxon>Gammaproteobacteria</taxon>
        <taxon>Pseudomonadales</taxon>
        <taxon>Pseudomonadaceae</taxon>
        <taxon>Stutzerimonas</taxon>
    </lineage>
</organism>
<dbReference type="PANTHER" id="PTHR43581:SF2">
    <property type="entry name" value="EXCINUCLEASE ATPASE SUBUNIT"/>
    <property type="match status" value="1"/>
</dbReference>
<evidence type="ECO:0000259" key="2">
    <source>
        <dbReference type="Pfam" id="PF13175"/>
    </source>
</evidence>
<name>A0A9X7V573_9GAMM</name>
<dbReference type="Pfam" id="PF12476">
    <property type="entry name" value="DUF3696"/>
    <property type="match status" value="1"/>
</dbReference>
<accession>A0A9X7V573</accession>
<dbReference type="InterPro" id="IPR027417">
    <property type="entry name" value="P-loop_NTPase"/>
</dbReference>
<dbReference type="RefSeq" id="WP_200293398.1">
    <property type="nucleotide sequence ID" value="NZ_CP067013.1"/>
</dbReference>
<evidence type="ECO:0000313" key="4">
    <source>
        <dbReference type="Proteomes" id="UP000595933"/>
    </source>
</evidence>
<proteinExistence type="predicted"/>
<reference evidence="3 4" key="1">
    <citation type="submission" date="2020-12" db="EMBL/GenBank/DDBJ databases">
        <title>FDA dAtabase for Regulatory Grade micrObial Sequences (FDA-ARGOS): Supporting development and validation of Infectious Disease Dx tests.</title>
        <authorList>
            <person name="Sproer C."/>
            <person name="Gronow S."/>
            <person name="Severitt S."/>
            <person name="Schroder I."/>
            <person name="Tallon L."/>
            <person name="Sadzewicz L."/>
            <person name="Zhao X."/>
            <person name="Boylan J."/>
            <person name="Ott S."/>
            <person name="Bowen H."/>
            <person name="Vavikolanu K."/>
            <person name="Mehta A."/>
            <person name="Aluvathingal J."/>
            <person name="Nadendla S."/>
            <person name="Lowell S."/>
            <person name="Myers T."/>
            <person name="Yan Y."/>
            <person name="Sichtig H."/>
        </authorList>
    </citation>
    <scope>NUCLEOTIDE SEQUENCE [LARGE SCALE GENOMIC DNA]</scope>
    <source>
        <strain evidence="3 4">FDAARGOS_1013</strain>
    </source>
</reference>
<sequence>MLTHLHIKNFKAWKDTGPIRIAPLTVIFGANSAGKSSLGHLLLGLKQTALLTDRRRALHLGDANSLIDLGMFSDCLYGHDLKSRLEFTLGWKLPNQETLRDSLSPGRSYVGERMQLESILRADARGLPEVERFRYELQDNEGACQLSVEHGFKEGAKSAYLEASPLRLVMKQGRKWPIEAPEKFYRFSEVTLARYQNADSFSQFPLEVERLLSDFTYLGPLRDHPRRTYSWAGDAVPDVGHKGEFAIAALLSATNENRRLNRGYRRKTSRFDTFIAEWLRDMGVIESFSVKPLGKGRKEYEVLIRTHAGAPEVKLTDVGFGISQVLPALIQAFYAPMNSTVWMEQPEIHLHPQVQAELADVFISAIKANENSRPRNVQLIVESHSEHFLNRLQRRVAEGEITPDDVAVYFCRRSDTGAEMEPLRLNMFGEIENWPENFLVHRAFPGKAALIFRKKYSESRKP</sequence>
<dbReference type="InterPro" id="IPR051396">
    <property type="entry name" value="Bact_Antivir_Def_Nuclease"/>
</dbReference>
<dbReference type="SUPFAM" id="SSF52540">
    <property type="entry name" value="P-loop containing nucleoside triphosphate hydrolases"/>
    <property type="match status" value="1"/>
</dbReference>
<feature type="domain" description="DUF3696" evidence="1">
    <location>
        <begin position="401"/>
        <end position="438"/>
    </location>
</feature>